<comment type="domain">
    <text evidence="10">Consists of three domains: the N-terminal catalytic domain, the editing domain and the C-terminal anticodon-binding domain.</text>
</comment>
<dbReference type="HAMAP" id="MF_01569">
    <property type="entry name" value="Pro_tRNA_synth_type1"/>
    <property type="match status" value="1"/>
</dbReference>
<dbReference type="PROSITE" id="PS50862">
    <property type="entry name" value="AA_TRNA_LIGASE_II"/>
    <property type="match status" value="1"/>
</dbReference>
<dbReference type="GO" id="GO:0005524">
    <property type="term" value="F:ATP binding"/>
    <property type="evidence" value="ECO:0007669"/>
    <property type="project" value="UniProtKB-UniRule"/>
</dbReference>
<dbReference type="Pfam" id="PF04073">
    <property type="entry name" value="tRNA_edit"/>
    <property type="match status" value="1"/>
</dbReference>
<evidence type="ECO:0000256" key="6">
    <source>
        <dbReference type="ARBA" id="ARBA00022840"/>
    </source>
</evidence>
<protein>
    <recommendedName>
        <fullName evidence="10">Proline--tRNA ligase</fullName>
        <ecNumber evidence="10">6.1.1.15</ecNumber>
    </recommendedName>
    <alternativeName>
        <fullName evidence="10">Prolyl-tRNA synthetase</fullName>
        <shortName evidence="10">ProRS</shortName>
    </alternativeName>
</protein>
<keyword evidence="8 10" id="KW-0030">Aminoacyl-tRNA synthetase</keyword>
<dbReference type="Gene3D" id="3.30.930.10">
    <property type="entry name" value="Bira Bifunctional Protein, Domain 2"/>
    <property type="match status" value="2"/>
</dbReference>
<keyword evidence="6 10" id="KW-0067">ATP-binding</keyword>
<keyword evidence="3 10" id="KW-0963">Cytoplasm</keyword>
<accession>A0A7V4E312</accession>
<evidence type="ECO:0000256" key="3">
    <source>
        <dbReference type="ARBA" id="ARBA00022490"/>
    </source>
</evidence>
<dbReference type="InterPro" id="IPR036754">
    <property type="entry name" value="YbaK/aa-tRNA-synt-asso_dom_sf"/>
</dbReference>
<evidence type="ECO:0000259" key="11">
    <source>
        <dbReference type="PROSITE" id="PS50862"/>
    </source>
</evidence>
<dbReference type="InterPro" id="IPR036621">
    <property type="entry name" value="Anticodon-bd_dom_sf"/>
</dbReference>
<name>A0A7V4E312_UNCW3</name>
<evidence type="ECO:0000313" key="12">
    <source>
        <dbReference type="EMBL" id="HGK53477.1"/>
    </source>
</evidence>
<evidence type="ECO:0000256" key="5">
    <source>
        <dbReference type="ARBA" id="ARBA00022741"/>
    </source>
</evidence>
<dbReference type="InterPro" id="IPR002316">
    <property type="entry name" value="Pro-tRNA-ligase_IIa"/>
</dbReference>
<dbReference type="InterPro" id="IPR023717">
    <property type="entry name" value="Pro-tRNA-Synthase_IIa_type1"/>
</dbReference>
<dbReference type="EC" id="6.1.1.15" evidence="10"/>
<comment type="function">
    <text evidence="10">Catalyzes the attachment of proline to tRNA(Pro) in a two-step reaction: proline is first activated by ATP to form Pro-AMP and then transferred to the acceptor end of tRNA(Pro). As ProRS can inadvertently accommodate and process non-cognate amino acids such as alanine and cysteine, to avoid such errors it has two additional distinct editing activities against alanine. One activity is designated as 'pretransfer' editing and involves the tRNA(Pro)-independent hydrolysis of activated Ala-AMP. The other activity is designated 'posttransfer' editing and involves deacylation of mischarged Ala-tRNA(Pro). The misacylated Cys-tRNA(Pro) is not edited by ProRS.</text>
</comment>
<dbReference type="GO" id="GO:0004827">
    <property type="term" value="F:proline-tRNA ligase activity"/>
    <property type="evidence" value="ECO:0007669"/>
    <property type="project" value="UniProtKB-UniRule"/>
</dbReference>
<dbReference type="InterPro" id="IPR033730">
    <property type="entry name" value="ProRS_core_prok"/>
</dbReference>
<evidence type="ECO:0000256" key="7">
    <source>
        <dbReference type="ARBA" id="ARBA00022917"/>
    </source>
</evidence>
<dbReference type="Gene3D" id="3.40.50.800">
    <property type="entry name" value="Anticodon-binding domain"/>
    <property type="match status" value="1"/>
</dbReference>
<comment type="subcellular location">
    <subcellularLocation>
        <location evidence="1 10">Cytoplasm</location>
    </subcellularLocation>
</comment>
<dbReference type="Pfam" id="PF03129">
    <property type="entry name" value="HGTP_anticodon"/>
    <property type="match status" value="1"/>
</dbReference>
<dbReference type="InterPro" id="IPR044140">
    <property type="entry name" value="ProRS_anticodon_short"/>
</dbReference>
<evidence type="ECO:0000256" key="10">
    <source>
        <dbReference type="HAMAP-Rule" id="MF_01569"/>
    </source>
</evidence>
<dbReference type="AlphaFoldDB" id="A0A7V4E312"/>
<gene>
    <name evidence="10" type="primary">proS</name>
    <name evidence="12" type="ORF">ENU72_00425</name>
</gene>
<dbReference type="InterPro" id="IPR006195">
    <property type="entry name" value="aa-tRNA-synth_II"/>
</dbReference>
<dbReference type="NCBIfam" id="TIGR00409">
    <property type="entry name" value="proS_fam_II"/>
    <property type="match status" value="1"/>
</dbReference>
<comment type="similarity">
    <text evidence="10">Belongs to the class-II aminoacyl-tRNA synthetase family. ProS type 1 subfamily.</text>
</comment>
<dbReference type="PANTHER" id="PTHR42753:SF2">
    <property type="entry name" value="PROLINE--TRNA LIGASE"/>
    <property type="match status" value="1"/>
</dbReference>
<evidence type="ECO:0000256" key="4">
    <source>
        <dbReference type="ARBA" id="ARBA00022598"/>
    </source>
</evidence>
<comment type="catalytic activity">
    <reaction evidence="9 10">
        <text>tRNA(Pro) + L-proline + ATP = L-prolyl-tRNA(Pro) + AMP + diphosphate</text>
        <dbReference type="Rhea" id="RHEA:14305"/>
        <dbReference type="Rhea" id="RHEA-COMP:9700"/>
        <dbReference type="Rhea" id="RHEA-COMP:9702"/>
        <dbReference type="ChEBI" id="CHEBI:30616"/>
        <dbReference type="ChEBI" id="CHEBI:33019"/>
        <dbReference type="ChEBI" id="CHEBI:60039"/>
        <dbReference type="ChEBI" id="CHEBI:78442"/>
        <dbReference type="ChEBI" id="CHEBI:78532"/>
        <dbReference type="ChEBI" id="CHEBI:456215"/>
        <dbReference type="EC" id="6.1.1.15"/>
    </reaction>
</comment>
<reference evidence="12" key="1">
    <citation type="journal article" date="2020" name="mSystems">
        <title>Genome- and Community-Level Interaction Insights into Carbon Utilization and Element Cycling Functions of Hydrothermarchaeota in Hydrothermal Sediment.</title>
        <authorList>
            <person name="Zhou Z."/>
            <person name="Liu Y."/>
            <person name="Xu W."/>
            <person name="Pan J."/>
            <person name="Luo Z.H."/>
            <person name="Li M."/>
        </authorList>
    </citation>
    <scope>NUCLEOTIDE SEQUENCE [LARGE SCALE GENOMIC DNA]</scope>
    <source>
        <strain evidence="12">SpSt-695</strain>
    </source>
</reference>
<dbReference type="CDD" id="cd00779">
    <property type="entry name" value="ProRS_core_prok"/>
    <property type="match status" value="1"/>
</dbReference>
<keyword evidence="4 10" id="KW-0436">Ligase</keyword>
<feature type="domain" description="Aminoacyl-transfer RNA synthetases class-II family profile" evidence="11">
    <location>
        <begin position="33"/>
        <end position="463"/>
    </location>
</feature>
<keyword evidence="5 10" id="KW-0547">Nucleotide-binding</keyword>
<organism evidence="12">
    <name type="scientific">candidate division WOR-3 bacterium</name>
    <dbReference type="NCBI Taxonomy" id="2052148"/>
    <lineage>
        <taxon>Bacteria</taxon>
        <taxon>Bacteria division WOR-3</taxon>
    </lineage>
</organism>
<dbReference type="InterPro" id="IPR007214">
    <property type="entry name" value="YbaK/aa-tRNA-synth-assoc-dom"/>
</dbReference>
<dbReference type="GO" id="GO:0002161">
    <property type="term" value="F:aminoacyl-tRNA deacylase activity"/>
    <property type="evidence" value="ECO:0007669"/>
    <property type="project" value="InterPro"/>
</dbReference>
<evidence type="ECO:0000256" key="8">
    <source>
        <dbReference type="ARBA" id="ARBA00023146"/>
    </source>
</evidence>
<dbReference type="InterPro" id="IPR045864">
    <property type="entry name" value="aa-tRNA-synth_II/BPL/LPL"/>
</dbReference>
<sequence length="572" mass="65983">MKWRKSFIPTLKENPKEAEVKSFILLLRGGFIRQVASGIYTFLPLGWRVFKKISNIIREEMDRIGGQEFYYPALTPKELWEASGRWYSFGDDMFRLKDRKGRDFSLAPTHEEIISELVKNEIRSYKELPQIWYQIQVKFRDEPRPRGGLIRCREFAMKDSYSLDATWEGLDESYELHYEAYSRIFRRCGLIFKVVQASTGLMGGKESHEFMVESDSGEDTLVFCPKCSYSANIEIAEAYSLNESIEGKYKRKEKVFTPNVRTVKEVSEFLGVSEKEIIKSILFKINGKKVLVLIRGDCEINEVKLAKIFGRNAEIYSAQEILNEFNVSAGFIGPIGISVDEIIGDYSIKGIKNGVVGANEENYHIVGVTPDVDFKVKEYFDIRKVKEEDLCPKCKEKLLIKKAIEIGHIFKLGTRYSETMGVYYTDRKGELKPVIMGSYGIGLGRIMAASQELYADEDGMIWPPSIAPFIFHILPVEFKGKIKEESERIYKELSERNEEVLMDDREETPGTKFKDADLLGIPVRITFGKKFLENDLIEIRIRKTKEIIDVKKDNFFEKLFKIKEEISKDGNV</sequence>
<dbReference type="PANTHER" id="PTHR42753">
    <property type="entry name" value="MITOCHONDRIAL RIBOSOME PROTEIN L39/PROLYL-TRNA LIGASE FAMILY MEMBER"/>
    <property type="match status" value="1"/>
</dbReference>
<evidence type="ECO:0000256" key="9">
    <source>
        <dbReference type="ARBA" id="ARBA00047671"/>
    </source>
</evidence>
<evidence type="ECO:0000256" key="2">
    <source>
        <dbReference type="ARBA" id="ARBA00011738"/>
    </source>
</evidence>
<dbReference type="Pfam" id="PF00587">
    <property type="entry name" value="tRNA-synt_2b"/>
    <property type="match status" value="1"/>
</dbReference>
<dbReference type="GO" id="GO:0006433">
    <property type="term" value="P:prolyl-tRNA aminoacylation"/>
    <property type="evidence" value="ECO:0007669"/>
    <property type="project" value="UniProtKB-UniRule"/>
</dbReference>
<proteinExistence type="inferred from homology"/>
<dbReference type="NCBIfam" id="NF006625">
    <property type="entry name" value="PRK09194.1"/>
    <property type="match status" value="1"/>
</dbReference>
<dbReference type="InterPro" id="IPR004154">
    <property type="entry name" value="Anticodon-bd"/>
</dbReference>
<keyword evidence="7 10" id="KW-0648">Protein biosynthesis</keyword>
<dbReference type="EMBL" id="DTDP01000015">
    <property type="protein sequence ID" value="HGK53477.1"/>
    <property type="molecule type" value="Genomic_DNA"/>
</dbReference>
<dbReference type="SUPFAM" id="SSF55826">
    <property type="entry name" value="YbaK/ProRS associated domain"/>
    <property type="match status" value="1"/>
</dbReference>
<dbReference type="CDD" id="cd04334">
    <property type="entry name" value="ProRS-INS"/>
    <property type="match status" value="1"/>
</dbReference>
<dbReference type="InterPro" id="IPR002314">
    <property type="entry name" value="aa-tRNA-synt_IIb"/>
</dbReference>
<dbReference type="PRINTS" id="PR01046">
    <property type="entry name" value="TRNASYNTHPRO"/>
</dbReference>
<dbReference type="InterPro" id="IPR004500">
    <property type="entry name" value="Pro-tRNA-synth_IIa_bac-type"/>
</dbReference>
<comment type="subunit">
    <text evidence="2 10">Homodimer.</text>
</comment>
<dbReference type="InterPro" id="IPR050062">
    <property type="entry name" value="Pro-tRNA_synthetase"/>
</dbReference>
<dbReference type="SUPFAM" id="SSF52954">
    <property type="entry name" value="Class II aaRS ABD-related"/>
    <property type="match status" value="1"/>
</dbReference>
<dbReference type="GO" id="GO:0005829">
    <property type="term" value="C:cytosol"/>
    <property type="evidence" value="ECO:0007669"/>
    <property type="project" value="TreeGrafter"/>
</dbReference>
<dbReference type="SUPFAM" id="SSF55681">
    <property type="entry name" value="Class II aaRS and biotin synthetases"/>
    <property type="match status" value="1"/>
</dbReference>
<comment type="caution">
    <text evidence="12">The sequence shown here is derived from an EMBL/GenBank/DDBJ whole genome shotgun (WGS) entry which is preliminary data.</text>
</comment>
<dbReference type="CDD" id="cd00861">
    <property type="entry name" value="ProRS_anticodon_short"/>
    <property type="match status" value="1"/>
</dbReference>
<evidence type="ECO:0000256" key="1">
    <source>
        <dbReference type="ARBA" id="ARBA00004496"/>
    </source>
</evidence>